<feature type="domain" description="NADH:quinone oxidoreductase/Mrp antiporter transmembrane" evidence="5">
    <location>
        <begin position="184"/>
        <end position="393"/>
    </location>
</feature>
<feature type="transmembrane region" description="Helical" evidence="4">
    <location>
        <begin position="132"/>
        <end position="147"/>
    </location>
</feature>
<keyword evidence="2 4" id="KW-0812">Transmembrane</keyword>
<feature type="transmembrane region" description="Helical" evidence="4">
    <location>
        <begin position="35"/>
        <end position="54"/>
    </location>
</feature>
<gene>
    <name evidence="6" type="ORF">ENS64_18430</name>
</gene>
<feature type="transmembrane region" description="Helical" evidence="4">
    <location>
        <begin position="306"/>
        <end position="324"/>
    </location>
</feature>
<name>A0A7C4QUQ5_9PLAN</name>
<feature type="transmembrane region" description="Helical" evidence="4">
    <location>
        <begin position="281"/>
        <end position="300"/>
    </location>
</feature>
<feature type="transmembrane region" description="Helical" evidence="4">
    <location>
        <begin position="159"/>
        <end position="177"/>
    </location>
</feature>
<dbReference type="EMBL" id="DSVQ01000019">
    <property type="protein sequence ID" value="HGT41229.1"/>
    <property type="molecule type" value="Genomic_DNA"/>
</dbReference>
<feature type="transmembrane region" description="Helical" evidence="4">
    <location>
        <begin position="345"/>
        <end position="367"/>
    </location>
</feature>
<evidence type="ECO:0000256" key="4">
    <source>
        <dbReference type="SAM" id="Phobius"/>
    </source>
</evidence>
<feature type="transmembrane region" description="Helical" evidence="4">
    <location>
        <begin position="379"/>
        <end position="403"/>
    </location>
</feature>
<dbReference type="AlphaFoldDB" id="A0A7C4QUQ5"/>
<feature type="compositionally biased region" description="Basic and acidic residues" evidence="3">
    <location>
        <begin position="467"/>
        <end position="480"/>
    </location>
</feature>
<dbReference type="InterPro" id="IPR003918">
    <property type="entry name" value="NADH_UbQ_OxRdtase"/>
</dbReference>
<evidence type="ECO:0000256" key="1">
    <source>
        <dbReference type="ARBA" id="ARBA00004127"/>
    </source>
</evidence>
<comment type="subcellular location">
    <subcellularLocation>
        <location evidence="1">Endomembrane system</location>
        <topology evidence="1">Multi-pass membrane protein</topology>
    </subcellularLocation>
    <subcellularLocation>
        <location evidence="2">Membrane</location>
        <topology evidence="2">Multi-pass membrane protein</topology>
    </subcellularLocation>
</comment>
<dbReference type="GO" id="GO:0048039">
    <property type="term" value="F:ubiquinone binding"/>
    <property type="evidence" value="ECO:0007669"/>
    <property type="project" value="TreeGrafter"/>
</dbReference>
<sequence>MSHLHWPWLELGILIPLLGAAVAARFRDPRDSRRWSLVFSGATLACTLCAWQDFTTLHTFEADDRWRFLSDLCGRELFVIDELSAPLLPHVALLYFLTGFATLRTKVRRFSFPGMLVSLAFTLATFSSKQPWLIILLLALGTVRPYLELRARGQPARVYAVHMAAYVALLVLGQTFVSREEGEQVHSLWAILPLLVAILIRGGIVPFHCWLTELFDHATFGTALLFVTPLTGAYAAMRLVLPIAPDWVLRSLGLLSMFTAVYAAAMALVQTEGRRFFARLFLSHSALVLVGLDIVTPIGLTGALCIWLSVGLSLGGFGLTLRALESRRGRLSLVDFQGLYDHMPALAICFLITGLGCTGFPGTVGFVGTELLVDGAVEAYPYMGAAVVIATALNSIAFVQTYFRVFTGTRYASSVSLALDRREQAAVLTLMALILAGGLVPQFAVSKRHHAAVMLLQQRGVRSSAQRWEDHSSRPARDVTDPAATSPPHPQARRSGTFAGGDGLRGGT</sequence>
<feature type="transmembrane region" description="Helical" evidence="4">
    <location>
        <begin position="110"/>
        <end position="126"/>
    </location>
</feature>
<dbReference type="GO" id="GO:0003954">
    <property type="term" value="F:NADH dehydrogenase activity"/>
    <property type="evidence" value="ECO:0007669"/>
    <property type="project" value="TreeGrafter"/>
</dbReference>
<keyword evidence="4" id="KW-0472">Membrane</keyword>
<feature type="transmembrane region" description="Helical" evidence="4">
    <location>
        <begin position="424"/>
        <end position="444"/>
    </location>
</feature>
<evidence type="ECO:0000256" key="2">
    <source>
        <dbReference type="RuleBase" id="RU000320"/>
    </source>
</evidence>
<feature type="transmembrane region" description="Helical" evidence="4">
    <location>
        <begin position="247"/>
        <end position="269"/>
    </location>
</feature>
<evidence type="ECO:0000259" key="5">
    <source>
        <dbReference type="Pfam" id="PF00361"/>
    </source>
</evidence>
<dbReference type="GO" id="GO:0012505">
    <property type="term" value="C:endomembrane system"/>
    <property type="evidence" value="ECO:0007669"/>
    <property type="project" value="UniProtKB-SubCell"/>
</dbReference>
<proteinExistence type="predicted"/>
<dbReference type="PANTHER" id="PTHR43507">
    <property type="entry name" value="NADH-UBIQUINONE OXIDOREDUCTASE CHAIN 4"/>
    <property type="match status" value="1"/>
</dbReference>
<accession>A0A7C4QUQ5</accession>
<dbReference type="GO" id="GO:0008137">
    <property type="term" value="F:NADH dehydrogenase (ubiquinone) activity"/>
    <property type="evidence" value="ECO:0007669"/>
    <property type="project" value="InterPro"/>
</dbReference>
<feature type="transmembrane region" description="Helical" evidence="4">
    <location>
        <begin position="6"/>
        <end position="23"/>
    </location>
</feature>
<organism evidence="6">
    <name type="scientific">Schlesneria paludicola</name>
    <dbReference type="NCBI Taxonomy" id="360056"/>
    <lineage>
        <taxon>Bacteria</taxon>
        <taxon>Pseudomonadati</taxon>
        <taxon>Planctomycetota</taxon>
        <taxon>Planctomycetia</taxon>
        <taxon>Planctomycetales</taxon>
        <taxon>Planctomycetaceae</taxon>
        <taxon>Schlesneria</taxon>
    </lineage>
</organism>
<evidence type="ECO:0000256" key="3">
    <source>
        <dbReference type="SAM" id="MobiDB-lite"/>
    </source>
</evidence>
<dbReference type="InterPro" id="IPR001750">
    <property type="entry name" value="ND/Mrp_TM"/>
</dbReference>
<feature type="transmembrane region" description="Helical" evidence="4">
    <location>
        <begin position="223"/>
        <end position="241"/>
    </location>
</feature>
<dbReference type="GO" id="GO:0042773">
    <property type="term" value="P:ATP synthesis coupled electron transport"/>
    <property type="evidence" value="ECO:0007669"/>
    <property type="project" value="InterPro"/>
</dbReference>
<dbReference type="GO" id="GO:0016020">
    <property type="term" value="C:membrane"/>
    <property type="evidence" value="ECO:0007669"/>
    <property type="project" value="UniProtKB-SubCell"/>
</dbReference>
<reference evidence="6" key="1">
    <citation type="journal article" date="2020" name="mSystems">
        <title>Genome- and Community-Level Interaction Insights into Carbon Utilization and Element Cycling Functions of Hydrothermarchaeota in Hydrothermal Sediment.</title>
        <authorList>
            <person name="Zhou Z."/>
            <person name="Liu Y."/>
            <person name="Xu W."/>
            <person name="Pan J."/>
            <person name="Luo Z.H."/>
            <person name="Li M."/>
        </authorList>
    </citation>
    <scope>NUCLEOTIDE SEQUENCE [LARGE SCALE GENOMIC DNA]</scope>
    <source>
        <strain evidence="6">SpSt-508</strain>
    </source>
</reference>
<keyword evidence="4" id="KW-1133">Transmembrane helix</keyword>
<dbReference type="Pfam" id="PF00361">
    <property type="entry name" value="Proton_antipo_M"/>
    <property type="match status" value="1"/>
</dbReference>
<dbReference type="GO" id="GO:0015990">
    <property type="term" value="P:electron transport coupled proton transport"/>
    <property type="evidence" value="ECO:0007669"/>
    <property type="project" value="TreeGrafter"/>
</dbReference>
<evidence type="ECO:0000313" key="6">
    <source>
        <dbReference type="EMBL" id="HGT41229.1"/>
    </source>
</evidence>
<feature type="compositionally biased region" description="Gly residues" evidence="3">
    <location>
        <begin position="498"/>
        <end position="508"/>
    </location>
</feature>
<comment type="caution">
    <text evidence="6">The sequence shown here is derived from an EMBL/GenBank/DDBJ whole genome shotgun (WGS) entry which is preliminary data.</text>
</comment>
<feature type="region of interest" description="Disordered" evidence="3">
    <location>
        <begin position="464"/>
        <end position="508"/>
    </location>
</feature>
<feature type="transmembrane region" description="Helical" evidence="4">
    <location>
        <begin position="189"/>
        <end position="211"/>
    </location>
</feature>
<dbReference type="PANTHER" id="PTHR43507:SF1">
    <property type="entry name" value="NADH-UBIQUINONE OXIDOREDUCTASE CHAIN 4"/>
    <property type="match status" value="1"/>
</dbReference>
<feature type="transmembrane region" description="Helical" evidence="4">
    <location>
        <begin position="87"/>
        <end position="103"/>
    </location>
</feature>
<protein>
    <submittedName>
        <fullName evidence="6">Oxidoreductase</fullName>
    </submittedName>
</protein>